<comment type="caution">
    <text evidence="2">The sequence shown here is derived from an EMBL/GenBank/DDBJ whole genome shotgun (WGS) entry which is preliminary data.</text>
</comment>
<feature type="region of interest" description="Disordered" evidence="1">
    <location>
        <begin position="1"/>
        <end position="34"/>
    </location>
</feature>
<accession>A0AAN7UEG1</accession>
<dbReference type="EMBL" id="JAWHQM010000017">
    <property type="protein sequence ID" value="KAK5630760.1"/>
    <property type="molecule type" value="Genomic_DNA"/>
</dbReference>
<reference evidence="2 3" key="1">
    <citation type="submission" date="2023-10" db="EMBL/GenBank/DDBJ databases">
        <title>Draft genome sequence of Xylaria bambusicola isolate GMP-LS, the root and basal stem rot pathogen of sugarcane in Indonesia.</title>
        <authorList>
            <person name="Selvaraj P."/>
            <person name="Muralishankar V."/>
            <person name="Muruganantham S."/>
            <person name="Sp S."/>
            <person name="Haryani S."/>
            <person name="Lau K.J.X."/>
            <person name="Naqvi N.I."/>
        </authorList>
    </citation>
    <scope>NUCLEOTIDE SEQUENCE [LARGE SCALE GENOMIC DNA]</scope>
    <source>
        <strain evidence="2">GMP-LS</strain>
    </source>
</reference>
<evidence type="ECO:0000313" key="3">
    <source>
        <dbReference type="Proteomes" id="UP001305414"/>
    </source>
</evidence>
<evidence type="ECO:0000256" key="1">
    <source>
        <dbReference type="SAM" id="MobiDB-lite"/>
    </source>
</evidence>
<proteinExistence type="predicted"/>
<protein>
    <submittedName>
        <fullName evidence="2">Uncharacterized protein</fullName>
    </submittedName>
</protein>
<dbReference type="AlphaFoldDB" id="A0AAN7UEG1"/>
<sequence>MAGKAANRPKRDNVGASEENVLQHRGRLDGHEKSRVPHFQRKLTAPAAVGQVQRLQGTISPAGQLPIV</sequence>
<name>A0AAN7UEG1_9PEZI</name>
<keyword evidence="3" id="KW-1185">Reference proteome</keyword>
<organism evidence="2 3">
    <name type="scientific">Xylaria bambusicola</name>
    <dbReference type="NCBI Taxonomy" id="326684"/>
    <lineage>
        <taxon>Eukaryota</taxon>
        <taxon>Fungi</taxon>
        <taxon>Dikarya</taxon>
        <taxon>Ascomycota</taxon>
        <taxon>Pezizomycotina</taxon>
        <taxon>Sordariomycetes</taxon>
        <taxon>Xylariomycetidae</taxon>
        <taxon>Xylariales</taxon>
        <taxon>Xylariaceae</taxon>
        <taxon>Xylaria</taxon>
    </lineage>
</organism>
<gene>
    <name evidence="2" type="ORF">RRF57_006475</name>
</gene>
<evidence type="ECO:0000313" key="2">
    <source>
        <dbReference type="EMBL" id="KAK5630760.1"/>
    </source>
</evidence>
<dbReference type="Proteomes" id="UP001305414">
    <property type="component" value="Unassembled WGS sequence"/>
</dbReference>